<dbReference type="OrthoDB" id="57034at2157"/>
<accession>A0A099T0E0</accession>
<sequence>MFERLKCINILERITNQDVTGFSDMRKFLILFILFAVLGLAAVIAMVLGAYNISFVDVYATIIANLSPFQDASSINKLHNTIIWNIRLPRVLLAIIVGAALATSGAVFQGCFRNPLVEPYILGVSSGAAFGAALAIVYPHIFQSIQISAFVFASLAVMAAYMLARTRGQTPIITLILGGVIIGSIFSALVSLLKYTANDSSLREIVFWLMGGFYYATWNDVVIIAPIVGLSFLVLWMYGWKLNILSMGDEEARALGINPEKSKMIVVALATLVTAVAVSTVGIIAWVGLMMPHATRMILGPDHRFVIPSAAMLGGIYLIVCDTLARTLTTSEIPVGIITSIVGAPYLCYLLRNKGRSLLG</sequence>
<keyword evidence="3" id="KW-0813">Transport</keyword>
<dbReference type="Gene3D" id="1.10.3470.10">
    <property type="entry name" value="ABC transporter involved in vitamin B12 uptake, BtuC"/>
    <property type="match status" value="1"/>
</dbReference>
<organism evidence="12 13">
    <name type="scientific">Methanococcoides methylutens</name>
    <dbReference type="NCBI Taxonomy" id="2226"/>
    <lineage>
        <taxon>Archaea</taxon>
        <taxon>Methanobacteriati</taxon>
        <taxon>Methanobacteriota</taxon>
        <taxon>Stenosarchaea group</taxon>
        <taxon>Methanomicrobia</taxon>
        <taxon>Methanosarcinales</taxon>
        <taxon>Methanosarcinaceae</taxon>
        <taxon>Methanococcoides</taxon>
    </lineage>
</organism>
<evidence type="ECO:0000256" key="3">
    <source>
        <dbReference type="ARBA" id="ARBA00022448"/>
    </source>
</evidence>
<dbReference type="CDD" id="cd06550">
    <property type="entry name" value="TM_ABC_iron-siderophores_like"/>
    <property type="match status" value="1"/>
</dbReference>
<evidence type="ECO:0000256" key="8">
    <source>
        <dbReference type="ARBA" id="ARBA00053891"/>
    </source>
</evidence>
<dbReference type="RefSeq" id="WP_048194397.1">
    <property type="nucleotide sequence ID" value="NZ_JRHO01000013.1"/>
</dbReference>
<evidence type="ECO:0000256" key="1">
    <source>
        <dbReference type="ARBA" id="ARBA00004651"/>
    </source>
</evidence>
<keyword evidence="5 11" id="KW-0812">Transmembrane</keyword>
<evidence type="ECO:0000256" key="7">
    <source>
        <dbReference type="ARBA" id="ARBA00023136"/>
    </source>
</evidence>
<feature type="transmembrane region" description="Helical" evidence="11">
    <location>
        <begin position="333"/>
        <end position="352"/>
    </location>
</feature>
<gene>
    <name evidence="12" type="ORF">LI82_07040</name>
</gene>
<protein>
    <recommendedName>
        <fullName evidence="10">Cobalamin import system permease protein BtuC</fullName>
    </recommendedName>
</protein>
<evidence type="ECO:0000256" key="11">
    <source>
        <dbReference type="SAM" id="Phobius"/>
    </source>
</evidence>
<comment type="subcellular location">
    <subcellularLocation>
        <location evidence="1">Cell membrane</location>
        <topology evidence="1">Multi-pass membrane protein</topology>
    </subcellularLocation>
</comment>
<keyword evidence="7 11" id="KW-0472">Membrane</keyword>
<dbReference type="PANTHER" id="PTHR30472">
    <property type="entry name" value="FERRIC ENTEROBACTIN TRANSPORT SYSTEM PERMEASE PROTEIN"/>
    <property type="match status" value="1"/>
</dbReference>
<dbReference type="Pfam" id="PF01032">
    <property type="entry name" value="FecCD"/>
    <property type="match status" value="1"/>
</dbReference>
<dbReference type="AlphaFoldDB" id="A0A099T0E0"/>
<dbReference type="FunFam" id="1.10.3470.10:FF:000001">
    <property type="entry name" value="Vitamin B12 ABC transporter permease BtuC"/>
    <property type="match status" value="1"/>
</dbReference>
<evidence type="ECO:0000256" key="9">
    <source>
        <dbReference type="ARBA" id="ARBA00064420"/>
    </source>
</evidence>
<dbReference type="PANTHER" id="PTHR30472:SF70">
    <property type="entry name" value="MOLYBDATE IMPORT SYSTEM PERMEASE PROTEIN MOLB"/>
    <property type="match status" value="1"/>
</dbReference>
<dbReference type="SUPFAM" id="SSF81345">
    <property type="entry name" value="ABC transporter involved in vitamin B12 uptake, BtuC"/>
    <property type="match status" value="1"/>
</dbReference>
<feature type="transmembrane region" description="Helical" evidence="11">
    <location>
        <begin position="303"/>
        <end position="321"/>
    </location>
</feature>
<feature type="transmembrane region" description="Helical" evidence="11">
    <location>
        <begin position="88"/>
        <end position="108"/>
    </location>
</feature>
<dbReference type="EMBL" id="JRHO01000013">
    <property type="protein sequence ID" value="KGK98615.1"/>
    <property type="molecule type" value="Genomic_DNA"/>
</dbReference>
<comment type="subunit">
    <text evidence="9">The complex is composed of two ATP-binding proteins (BtuD), two transmembrane proteins (BtuC) and a solute-binding protein (BtuF).</text>
</comment>
<dbReference type="GO" id="GO:0033214">
    <property type="term" value="P:siderophore-iron import into cell"/>
    <property type="evidence" value="ECO:0007669"/>
    <property type="project" value="TreeGrafter"/>
</dbReference>
<comment type="caution">
    <text evidence="12">The sequence shown here is derived from an EMBL/GenBank/DDBJ whole genome shotgun (WGS) entry which is preliminary data.</text>
</comment>
<feature type="transmembrane region" description="Helical" evidence="11">
    <location>
        <begin position="120"/>
        <end position="141"/>
    </location>
</feature>
<proteinExistence type="inferred from homology"/>
<keyword evidence="6 11" id="KW-1133">Transmembrane helix</keyword>
<reference evidence="12 13" key="1">
    <citation type="submission" date="2014-09" db="EMBL/GenBank/DDBJ databases">
        <title>Draft genome sequence of an obligately methylotrophic methanogen, Methanococcoides methylutens, isolated from marine sediment.</title>
        <authorList>
            <person name="Guan Y."/>
            <person name="Ngugi D.K."/>
            <person name="Blom J."/>
            <person name="Ali S."/>
            <person name="Ferry J.G."/>
            <person name="Stingl U."/>
        </authorList>
    </citation>
    <scope>NUCLEOTIDE SEQUENCE [LARGE SCALE GENOMIC DNA]</scope>
    <source>
        <strain evidence="12 13">DSM 2657</strain>
    </source>
</reference>
<evidence type="ECO:0000256" key="5">
    <source>
        <dbReference type="ARBA" id="ARBA00022692"/>
    </source>
</evidence>
<dbReference type="GO" id="GO:0022857">
    <property type="term" value="F:transmembrane transporter activity"/>
    <property type="evidence" value="ECO:0007669"/>
    <property type="project" value="InterPro"/>
</dbReference>
<evidence type="ECO:0000256" key="6">
    <source>
        <dbReference type="ARBA" id="ARBA00022989"/>
    </source>
</evidence>
<dbReference type="InterPro" id="IPR000522">
    <property type="entry name" value="ABC_transptr_permease_BtuC"/>
</dbReference>
<keyword evidence="4" id="KW-1003">Cell membrane</keyword>
<feature type="transmembrane region" description="Helical" evidence="11">
    <location>
        <begin position="213"/>
        <end position="238"/>
    </location>
</feature>
<dbReference type="Proteomes" id="UP000029859">
    <property type="component" value="Unassembled WGS sequence"/>
</dbReference>
<name>A0A099T0E0_METMT</name>
<feature type="transmembrane region" description="Helical" evidence="11">
    <location>
        <begin position="171"/>
        <end position="193"/>
    </location>
</feature>
<keyword evidence="13" id="KW-1185">Reference proteome</keyword>
<evidence type="ECO:0000256" key="10">
    <source>
        <dbReference type="ARBA" id="ARBA00071366"/>
    </source>
</evidence>
<feature type="transmembrane region" description="Helical" evidence="11">
    <location>
        <begin position="28"/>
        <end position="51"/>
    </location>
</feature>
<evidence type="ECO:0000313" key="13">
    <source>
        <dbReference type="Proteomes" id="UP000029859"/>
    </source>
</evidence>
<feature type="transmembrane region" description="Helical" evidence="11">
    <location>
        <begin position="147"/>
        <end position="164"/>
    </location>
</feature>
<comment type="function">
    <text evidence="8">Required for corrinoid utilization. Probably part of the ABC transporter complex BtuCDF involved in cobalamin (vitamin B12) import. Probably involved in the translocation of the substrate across the membrane.</text>
</comment>
<dbReference type="GO" id="GO:0005886">
    <property type="term" value="C:plasma membrane"/>
    <property type="evidence" value="ECO:0007669"/>
    <property type="project" value="UniProtKB-SubCell"/>
</dbReference>
<dbReference type="InterPro" id="IPR037294">
    <property type="entry name" value="ABC_BtuC-like"/>
</dbReference>
<evidence type="ECO:0000313" key="12">
    <source>
        <dbReference type="EMBL" id="KGK98615.1"/>
    </source>
</evidence>
<evidence type="ECO:0000256" key="4">
    <source>
        <dbReference type="ARBA" id="ARBA00022475"/>
    </source>
</evidence>
<feature type="transmembrane region" description="Helical" evidence="11">
    <location>
        <begin position="265"/>
        <end position="291"/>
    </location>
</feature>
<evidence type="ECO:0000256" key="2">
    <source>
        <dbReference type="ARBA" id="ARBA00007935"/>
    </source>
</evidence>
<comment type="similarity">
    <text evidence="2">Belongs to the binding-protein-dependent transport system permease family. FecCD subfamily.</text>
</comment>